<dbReference type="EMBL" id="CP072755">
    <property type="protein sequence ID" value="QUC19283.1"/>
    <property type="molecule type" value="Genomic_DNA"/>
</dbReference>
<evidence type="ECO:0000256" key="2">
    <source>
        <dbReference type="ARBA" id="ARBA00012479"/>
    </source>
</evidence>
<evidence type="ECO:0000256" key="6">
    <source>
        <dbReference type="PIRSR" id="PIRSR614186-1"/>
    </source>
</evidence>
<dbReference type="KEGG" id="uvi:66064302"/>
<evidence type="ECO:0000313" key="8">
    <source>
        <dbReference type="EMBL" id="QUC19283.1"/>
    </source>
</evidence>
<dbReference type="PANTHER" id="PTHR10061:SF0">
    <property type="entry name" value="S-FORMYLGLUTATHIONE HYDROLASE"/>
    <property type="match status" value="1"/>
</dbReference>
<evidence type="ECO:0000256" key="1">
    <source>
        <dbReference type="ARBA" id="ARBA00005622"/>
    </source>
</evidence>
<keyword evidence="9" id="KW-1185">Reference proteome</keyword>
<dbReference type="SUPFAM" id="SSF53474">
    <property type="entry name" value="alpha/beta-Hydrolases"/>
    <property type="match status" value="1"/>
</dbReference>
<comment type="similarity">
    <text evidence="1 7">Belongs to the esterase D family.</text>
</comment>
<dbReference type="GO" id="GO:0046294">
    <property type="term" value="P:formaldehyde catabolic process"/>
    <property type="evidence" value="ECO:0007669"/>
    <property type="project" value="InterPro"/>
</dbReference>
<dbReference type="PANTHER" id="PTHR10061">
    <property type="entry name" value="S-FORMYLGLUTATHIONE HYDROLASE"/>
    <property type="match status" value="1"/>
</dbReference>
<dbReference type="Proteomes" id="UP000027002">
    <property type="component" value="Chromosome 3"/>
</dbReference>
<comment type="catalytic activity">
    <reaction evidence="7">
        <text>S-formylglutathione + H2O = formate + glutathione + H(+)</text>
        <dbReference type="Rhea" id="RHEA:14961"/>
        <dbReference type="ChEBI" id="CHEBI:15377"/>
        <dbReference type="ChEBI" id="CHEBI:15378"/>
        <dbReference type="ChEBI" id="CHEBI:15740"/>
        <dbReference type="ChEBI" id="CHEBI:57688"/>
        <dbReference type="ChEBI" id="CHEBI:57925"/>
        <dbReference type="EC" id="3.1.2.12"/>
    </reaction>
</comment>
<feature type="active site" description="Charge relay system" evidence="6">
    <location>
        <position position="232"/>
    </location>
</feature>
<proteinExistence type="inferred from homology"/>
<dbReference type="RefSeq" id="XP_042996956.1">
    <property type="nucleotide sequence ID" value="XM_043141022.1"/>
</dbReference>
<gene>
    <name evidence="8" type="ORF">UV8b_03524</name>
</gene>
<evidence type="ECO:0000256" key="3">
    <source>
        <dbReference type="ARBA" id="ARBA00016774"/>
    </source>
</evidence>
<evidence type="ECO:0000256" key="4">
    <source>
        <dbReference type="ARBA" id="ARBA00022487"/>
    </source>
</evidence>
<dbReference type="Gene3D" id="3.40.50.1820">
    <property type="entry name" value="alpha/beta hydrolase"/>
    <property type="match status" value="1"/>
</dbReference>
<evidence type="ECO:0000256" key="7">
    <source>
        <dbReference type="RuleBase" id="RU363068"/>
    </source>
</evidence>
<dbReference type="InterPro" id="IPR000801">
    <property type="entry name" value="Esterase-like"/>
</dbReference>
<name>A0A8E5HQ20_USTVR</name>
<dbReference type="InterPro" id="IPR029058">
    <property type="entry name" value="AB_hydrolase_fold"/>
</dbReference>
<dbReference type="InterPro" id="IPR014186">
    <property type="entry name" value="S-formylglutathione_hydrol"/>
</dbReference>
<organism evidence="8 9">
    <name type="scientific">Ustilaginoidea virens</name>
    <name type="common">Rice false smut fungus</name>
    <name type="synonym">Villosiclava virens</name>
    <dbReference type="NCBI Taxonomy" id="1159556"/>
    <lineage>
        <taxon>Eukaryota</taxon>
        <taxon>Fungi</taxon>
        <taxon>Dikarya</taxon>
        <taxon>Ascomycota</taxon>
        <taxon>Pezizomycotina</taxon>
        <taxon>Sordariomycetes</taxon>
        <taxon>Hypocreomycetidae</taxon>
        <taxon>Hypocreales</taxon>
        <taxon>Clavicipitaceae</taxon>
        <taxon>Ustilaginoidea</taxon>
    </lineage>
</organism>
<dbReference type="OrthoDB" id="420518at2759"/>
<dbReference type="GO" id="GO:0052689">
    <property type="term" value="F:carboxylic ester hydrolase activity"/>
    <property type="evidence" value="ECO:0007669"/>
    <property type="project" value="UniProtKB-KW"/>
</dbReference>
<dbReference type="GO" id="GO:0018738">
    <property type="term" value="F:S-formylglutathione hydrolase activity"/>
    <property type="evidence" value="ECO:0007669"/>
    <property type="project" value="UniProtKB-EC"/>
</dbReference>
<dbReference type="AlphaFoldDB" id="A0A8E5HQ20"/>
<dbReference type="EC" id="3.1.2.12" evidence="2 7"/>
<feature type="active site" description="Charge relay system" evidence="6">
    <location>
        <position position="267"/>
    </location>
</feature>
<dbReference type="NCBIfam" id="TIGR02821">
    <property type="entry name" value="fghA_ester_D"/>
    <property type="match status" value="1"/>
</dbReference>
<dbReference type="GeneID" id="66064302"/>
<dbReference type="GO" id="GO:0005829">
    <property type="term" value="C:cytosol"/>
    <property type="evidence" value="ECO:0007669"/>
    <property type="project" value="TreeGrafter"/>
</dbReference>
<feature type="active site" description="Charge relay system" evidence="6">
    <location>
        <position position="156"/>
    </location>
</feature>
<accession>A0A8E5HQ20</accession>
<keyword evidence="7" id="KW-0963">Cytoplasm</keyword>
<evidence type="ECO:0000313" key="9">
    <source>
        <dbReference type="Proteomes" id="UP000027002"/>
    </source>
</evidence>
<protein>
    <recommendedName>
        <fullName evidence="3 7">S-formylglutathione hydrolase</fullName>
        <ecNumber evidence="2 7">3.1.2.12</ecNumber>
    </recommendedName>
</protein>
<dbReference type="Pfam" id="PF00756">
    <property type="entry name" value="Esterase"/>
    <property type="match status" value="1"/>
</dbReference>
<comment type="function">
    <text evidence="7">Serine hydrolase involved in the detoxification of formaldehyde.</text>
</comment>
<dbReference type="FunFam" id="3.40.50.1820:FF:000002">
    <property type="entry name" value="S-formylglutathione hydrolase"/>
    <property type="match status" value="1"/>
</dbReference>
<sequence>MASPATAFTTTASIASCHGRLLKLSHRSSATQTPMALNLFLPPAASPSNPAPLLIFLSGLTCSPDNCAEKGFLQAHASPLNLAILYPDTSPRGTRLPGEHAAWDFGAAASFYLDAERPPWRAHYRMETYLARELPDLLFRHFAQLDGSRVSLAGHSVGGHGALTLFLRHPGRYRSVSAFAPVCNPCECPWGQKAFAGYLGDDRDRWRQHDATELVRRWDGPLNCLIDVGTEDQFYKAGQLLPENFARQVEAAGIDGVKIRYQEGYDHSYFFVSTFGRDHVLHAAKALGLV</sequence>
<evidence type="ECO:0000256" key="5">
    <source>
        <dbReference type="ARBA" id="ARBA00022801"/>
    </source>
</evidence>
<keyword evidence="5 7" id="KW-0378">Hydrolase</keyword>
<comment type="subcellular location">
    <subcellularLocation>
        <location evidence="7">Cytoplasm</location>
    </subcellularLocation>
</comment>
<keyword evidence="4 7" id="KW-0719">Serine esterase</keyword>
<reference evidence="8" key="1">
    <citation type="submission" date="2020-03" db="EMBL/GenBank/DDBJ databases">
        <title>A mixture of massive structural variations and highly conserved coding sequences in Ustilaginoidea virens genome.</title>
        <authorList>
            <person name="Zhang K."/>
            <person name="Zhao Z."/>
            <person name="Zhang Z."/>
            <person name="Li Y."/>
            <person name="Hsiang T."/>
            <person name="Sun W."/>
        </authorList>
    </citation>
    <scope>NUCLEOTIDE SEQUENCE</scope>
    <source>
        <strain evidence="8">UV-8b</strain>
    </source>
</reference>